<keyword evidence="1" id="KW-0472">Membrane</keyword>
<evidence type="ECO:0000256" key="1">
    <source>
        <dbReference type="SAM" id="Phobius"/>
    </source>
</evidence>
<keyword evidence="3" id="KW-1185">Reference proteome</keyword>
<keyword evidence="1" id="KW-0812">Transmembrane</keyword>
<reference evidence="2 3" key="1">
    <citation type="submission" date="2018-05" db="EMBL/GenBank/DDBJ databases">
        <title>Flavobacterium sp. strain IMCC34758, incomplete genome.</title>
        <authorList>
            <person name="Joung Y."/>
        </authorList>
    </citation>
    <scope>NUCLEOTIDE SEQUENCE [LARGE SCALE GENOMIC DNA]</scope>
    <source>
        <strain evidence="2 3">IMCC34758</strain>
    </source>
</reference>
<dbReference type="AlphaFoldDB" id="A0A2V4C571"/>
<proteinExistence type="predicted"/>
<feature type="transmembrane region" description="Helical" evidence="1">
    <location>
        <begin position="45"/>
        <end position="67"/>
    </location>
</feature>
<protein>
    <recommendedName>
        <fullName evidence="4">DUF304 domain-containing protein</fullName>
    </recommendedName>
</protein>
<evidence type="ECO:0008006" key="4">
    <source>
        <dbReference type="Google" id="ProtNLM"/>
    </source>
</evidence>
<organism evidence="2 3">
    <name type="scientific">Flavobacterium hydrophilum</name>
    <dbReference type="NCBI Taxonomy" id="2211445"/>
    <lineage>
        <taxon>Bacteria</taxon>
        <taxon>Pseudomonadati</taxon>
        <taxon>Bacteroidota</taxon>
        <taxon>Flavobacteriia</taxon>
        <taxon>Flavobacteriales</taxon>
        <taxon>Flavobacteriaceae</taxon>
        <taxon>Flavobacterium</taxon>
    </lineage>
</organism>
<dbReference type="Proteomes" id="UP000247681">
    <property type="component" value="Unassembled WGS sequence"/>
</dbReference>
<feature type="transmembrane region" description="Helical" evidence="1">
    <location>
        <begin position="20"/>
        <end position="39"/>
    </location>
</feature>
<dbReference type="RefSeq" id="WP_110346574.1">
    <property type="nucleotide sequence ID" value="NZ_QJHL01000002.1"/>
</dbReference>
<dbReference type="EMBL" id="QJHL01000002">
    <property type="protein sequence ID" value="PXY45060.1"/>
    <property type="molecule type" value="Genomic_DNA"/>
</dbReference>
<comment type="caution">
    <text evidence="2">The sequence shown here is derived from an EMBL/GenBank/DDBJ whole genome shotgun (WGS) entry which is preliminary data.</text>
</comment>
<name>A0A2V4C571_9FLAO</name>
<gene>
    <name evidence="2" type="ORF">DMB68_10130</name>
</gene>
<sequence>METLQKFTKNGNQYVMKRQYGFGLFVVLGMAAFAFAGVLTKNTTMIWIFGILTVVCLISIFINHVVIDMYQKEILIKNALIIPPVRIPLGDFVNFEVVRTTQYFVTINVSLNLYYMKNGKELCSGVAQGLTARSMQNLLNEIQEIINKDEHSGKI</sequence>
<keyword evidence="1" id="KW-1133">Transmembrane helix</keyword>
<accession>A0A2V4C571</accession>
<dbReference type="OrthoDB" id="710960at2"/>
<evidence type="ECO:0000313" key="3">
    <source>
        <dbReference type="Proteomes" id="UP000247681"/>
    </source>
</evidence>
<evidence type="ECO:0000313" key="2">
    <source>
        <dbReference type="EMBL" id="PXY45060.1"/>
    </source>
</evidence>